<keyword evidence="2" id="KW-1185">Reference proteome</keyword>
<dbReference type="Proteomes" id="UP000017184">
    <property type="component" value="Chromosome"/>
</dbReference>
<sequence length="116" mass="12799">MWWCFCPDSEHAGQRVARYTVNPSHSCNAAFVKKDVRFFSQTLSLPGIIRCSLGGFSHTVPMGDSFRTGQLFVSGALDGFTNLSAVGLVIFLLNYKIPCIYVVIAQNICLLFVCRG</sequence>
<dbReference type="EMBL" id="CP004885">
    <property type="protein sequence ID" value="AGX86640.1"/>
    <property type="molecule type" value="Genomic_DNA"/>
</dbReference>
<reference evidence="1 2" key="1">
    <citation type="journal article" date="2013" name="Genome Biol.">
        <title>Genomic analysis reveals key aspects of prokaryotic symbiosis in the phototrophic consortium "Chlorochromatium aggregatum".</title>
        <authorList>
            <person name="Liu Z."/>
            <person name="Muller J."/>
            <person name="Li T."/>
            <person name="Alvey R.M."/>
            <person name="Vogl K."/>
            <person name="Frigaard N.U."/>
            <person name="Rockwell N.C."/>
            <person name="Boyd E.S."/>
            <person name="Tomsho L.P."/>
            <person name="Schuster S.C."/>
            <person name="Henke P."/>
            <person name="Rohde M."/>
            <person name="Overmann J."/>
            <person name="Bryant D.A."/>
        </authorList>
    </citation>
    <scope>NUCLEOTIDE SEQUENCE [LARGE SCALE GENOMIC DNA]</scope>
    <source>
        <strain evidence="1">CR</strain>
    </source>
</reference>
<name>U5N5T3_9BURK</name>
<organism evidence="1 2">
    <name type="scientific">Candidatus Symbiobacter mobilis CR</name>
    <dbReference type="NCBI Taxonomy" id="946483"/>
    <lineage>
        <taxon>Bacteria</taxon>
        <taxon>Pseudomonadati</taxon>
        <taxon>Pseudomonadota</taxon>
        <taxon>Betaproteobacteria</taxon>
        <taxon>Burkholderiales</taxon>
        <taxon>Comamonadaceae</taxon>
    </lineage>
</organism>
<protein>
    <submittedName>
        <fullName evidence="1">Uncharacterized protein</fullName>
    </submittedName>
</protein>
<gene>
    <name evidence="1" type="ORF">Cenrod_0526</name>
</gene>
<proteinExistence type="predicted"/>
<accession>U5N5T3</accession>
<dbReference type="STRING" id="946483.Cenrod_0526"/>
<evidence type="ECO:0000313" key="1">
    <source>
        <dbReference type="EMBL" id="AGX86640.1"/>
    </source>
</evidence>
<dbReference type="AlphaFoldDB" id="U5N5T3"/>
<evidence type="ECO:0000313" key="2">
    <source>
        <dbReference type="Proteomes" id="UP000017184"/>
    </source>
</evidence>
<dbReference type="HOGENOM" id="CLU_2092368_0_0_4"/>
<dbReference type="KEGG" id="cbx:Cenrod_0526"/>